<sequence>MGDISYRIGSEKDSYDNYPLVKTTDNYILSAEGF</sequence>
<dbReference type="EMBL" id="RCOS01000024">
    <property type="protein sequence ID" value="RSN78094.1"/>
    <property type="molecule type" value="Genomic_DNA"/>
</dbReference>
<dbReference type="AlphaFoldDB" id="A0A3R9PMM0"/>
<name>A0A3R9PMM0_9CREN</name>
<keyword evidence="2" id="KW-1185">Reference proteome</keyword>
<dbReference type="Proteomes" id="UP000277582">
    <property type="component" value="Unassembled WGS sequence"/>
</dbReference>
<protein>
    <submittedName>
        <fullName evidence="1">Uncharacterized protein</fullName>
    </submittedName>
</protein>
<organism evidence="1 2">
    <name type="scientific">Candidatus Methanodesulfokora washburnensis</name>
    <dbReference type="NCBI Taxonomy" id="2478471"/>
    <lineage>
        <taxon>Archaea</taxon>
        <taxon>Thermoproteota</taxon>
        <taxon>Candidatus Korarchaeia</taxon>
        <taxon>Candidatus Korarchaeia incertae sedis</taxon>
        <taxon>Candidatus Methanodesulfokora</taxon>
    </lineage>
</organism>
<proteinExistence type="predicted"/>
<evidence type="ECO:0000313" key="2">
    <source>
        <dbReference type="Proteomes" id="UP000277582"/>
    </source>
</evidence>
<evidence type="ECO:0000313" key="1">
    <source>
        <dbReference type="EMBL" id="RSN78094.1"/>
    </source>
</evidence>
<accession>A0A3R9PMM0</accession>
<reference evidence="1 2" key="1">
    <citation type="submission" date="2018-10" db="EMBL/GenBank/DDBJ databases">
        <title>Co-occurring genomic capacity for anaerobic methane metabolism and dissimilatory sulfite reduction discovered in the Korarchaeota.</title>
        <authorList>
            <person name="Mckay L.J."/>
            <person name="Dlakic M."/>
            <person name="Fields M.W."/>
            <person name="Delmont T.O."/>
            <person name="Eren A.M."/>
            <person name="Jay Z.J."/>
            <person name="Klingelsmith K.B."/>
            <person name="Rusch D.B."/>
            <person name="Inskeep W.P."/>
        </authorList>
    </citation>
    <scope>NUCLEOTIDE SEQUENCE [LARGE SCALE GENOMIC DNA]</scope>
    <source>
        <strain evidence="1 2">MDKW</strain>
    </source>
</reference>
<gene>
    <name evidence="1" type="ORF">D6D85_01490</name>
</gene>
<comment type="caution">
    <text evidence="1">The sequence shown here is derived from an EMBL/GenBank/DDBJ whole genome shotgun (WGS) entry which is preliminary data.</text>
</comment>
<dbReference type="OrthoDB" id="36243at2157"/>